<dbReference type="OrthoDB" id="340836at2157"/>
<evidence type="ECO:0000313" key="3">
    <source>
        <dbReference type="Proteomes" id="UP000198876"/>
    </source>
</evidence>
<protein>
    <submittedName>
        <fullName evidence="2">Uncharacterized protein</fullName>
    </submittedName>
</protein>
<accession>A0A1I2UWU2</accession>
<sequence length="265" mass="29076">MATDTDTGRRLLERGASELERTGYRIERPASGALPDAVGVRESDRRAGERPGARVAIEPLSTDDVDPTVVLSRLSNGASNGRYTLFVVEDEASADACADILRSPPFVRDEDEFGRRTFYEGPGRVALDGGRYAAHRSDDPTLRWHEEGTDDEKRLVLRDGDEQSEVVAVLPSVDALCGADAEAFRYSYAREGDKRIRVRTRDGREVGAYSGFAAMRRDAYVPVPMPLVPEHIFEGAGSARREWAILVAGTERSVRAFGPGADDIF</sequence>
<organism evidence="2 3">
    <name type="scientific">Halopelagius inordinatus</name>
    <dbReference type="NCBI Taxonomy" id="553467"/>
    <lineage>
        <taxon>Archaea</taxon>
        <taxon>Methanobacteriati</taxon>
        <taxon>Methanobacteriota</taxon>
        <taxon>Stenosarchaea group</taxon>
        <taxon>Halobacteria</taxon>
        <taxon>Halobacteriales</taxon>
        <taxon>Haloferacaceae</taxon>
    </lineage>
</organism>
<keyword evidence="3" id="KW-1185">Reference proteome</keyword>
<feature type="compositionally biased region" description="Basic and acidic residues" evidence="1">
    <location>
        <begin position="39"/>
        <end position="51"/>
    </location>
</feature>
<gene>
    <name evidence="2" type="ORF">SAMN04488063_3041</name>
</gene>
<evidence type="ECO:0000256" key="1">
    <source>
        <dbReference type="SAM" id="MobiDB-lite"/>
    </source>
</evidence>
<reference evidence="3" key="1">
    <citation type="submission" date="2016-10" db="EMBL/GenBank/DDBJ databases">
        <authorList>
            <person name="Varghese N."/>
            <person name="Submissions S."/>
        </authorList>
    </citation>
    <scope>NUCLEOTIDE SEQUENCE [LARGE SCALE GENOMIC DNA]</scope>
    <source>
        <strain evidence="3">CGMCC 1.7739</strain>
    </source>
</reference>
<dbReference type="EMBL" id="FOOQ01000004">
    <property type="protein sequence ID" value="SFG81592.1"/>
    <property type="molecule type" value="Genomic_DNA"/>
</dbReference>
<dbReference type="AlphaFoldDB" id="A0A1I2UWU2"/>
<evidence type="ECO:0000313" key="2">
    <source>
        <dbReference type="EMBL" id="SFG81592.1"/>
    </source>
</evidence>
<feature type="region of interest" description="Disordered" evidence="1">
    <location>
        <begin position="30"/>
        <end position="51"/>
    </location>
</feature>
<dbReference type="Proteomes" id="UP000198876">
    <property type="component" value="Unassembled WGS sequence"/>
</dbReference>
<name>A0A1I2UWU2_9EURY</name>
<proteinExistence type="predicted"/>
<dbReference type="RefSeq" id="WP_092893404.1">
    <property type="nucleotide sequence ID" value="NZ_FOOQ01000004.1"/>
</dbReference>